<name>A0ABT0HKL5_9BACT</name>
<gene>
    <name evidence="2" type="ORF">M0L20_12610</name>
</gene>
<feature type="region of interest" description="Disordered" evidence="1">
    <location>
        <begin position="114"/>
        <end position="158"/>
    </location>
</feature>
<reference evidence="2 3" key="1">
    <citation type="submission" date="2022-04" db="EMBL/GenBank/DDBJ databases">
        <title>Spirosoma sp. strain RP8 genome sequencing and assembly.</title>
        <authorList>
            <person name="Jung Y."/>
        </authorList>
    </citation>
    <scope>NUCLEOTIDE SEQUENCE [LARGE SCALE GENOMIC DNA]</scope>
    <source>
        <strain evidence="2 3">RP8</strain>
    </source>
</reference>
<evidence type="ECO:0000313" key="2">
    <source>
        <dbReference type="EMBL" id="MCK8492701.1"/>
    </source>
</evidence>
<dbReference type="Proteomes" id="UP001202180">
    <property type="component" value="Unassembled WGS sequence"/>
</dbReference>
<evidence type="ECO:0000256" key="1">
    <source>
        <dbReference type="SAM" id="MobiDB-lite"/>
    </source>
</evidence>
<dbReference type="RefSeq" id="WP_248477296.1">
    <property type="nucleotide sequence ID" value="NZ_JALPRF010000002.1"/>
</dbReference>
<organism evidence="2 3">
    <name type="scientific">Spirosoma liriopis</name>
    <dbReference type="NCBI Taxonomy" id="2937440"/>
    <lineage>
        <taxon>Bacteria</taxon>
        <taxon>Pseudomonadati</taxon>
        <taxon>Bacteroidota</taxon>
        <taxon>Cytophagia</taxon>
        <taxon>Cytophagales</taxon>
        <taxon>Cytophagaceae</taxon>
        <taxon>Spirosoma</taxon>
    </lineage>
</organism>
<proteinExistence type="predicted"/>
<keyword evidence="3" id="KW-1185">Reference proteome</keyword>
<sequence length="241" mass="25779">MTNWCQAVSDSETAFFVHGTAVEQVPVSPIEFMKAILTFLLLGAGFGALAQSSSTLSTTINDDEKTLSIQIEGDRNGRTINYDRKFDVRKLNAAEKDALKNRVLDSLGVGESALGSETATNRNRPVRGTVGGPTPPNPAGNGPISGPKSPAQPNASANTGQTMVTFRCESCAGKVKLEVASPTEDYAIERDAKVNTDKRLFPYQLALSPGEYKLTYYQNGVLQIQSTFTAKAGEANTVVIK</sequence>
<comment type="caution">
    <text evidence="2">The sequence shown here is derived from an EMBL/GenBank/DDBJ whole genome shotgun (WGS) entry which is preliminary data.</text>
</comment>
<protein>
    <submittedName>
        <fullName evidence="2">Uncharacterized protein</fullName>
    </submittedName>
</protein>
<dbReference type="EMBL" id="JALPRF010000002">
    <property type="protein sequence ID" value="MCK8492701.1"/>
    <property type="molecule type" value="Genomic_DNA"/>
</dbReference>
<accession>A0ABT0HKL5</accession>
<evidence type="ECO:0000313" key="3">
    <source>
        <dbReference type="Proteomes" id="UP001202180"/>
    </source>
</evidence>